<dbReference type="EMBL" id="BAAALT010000284">
    <property type="protein sequence ID" value="GAA1834667.1"/>
    <property type="molecule type" value="Genomic_DNA"/>
</dbReference>
<name>A0ABN2MQ29_9ACTN</name>
<evidence type="ECO:0000313" key="1">
    <source>
        <dbReference type="EMBL" id="GAA1834667.1"/>
    </source>
</evidence>
<accession>A0ABN2MQ29</accession>
<proteinExistence type="predicted"/>
<keyword evidence="2" id="KW-1185">Reference proteome</keyword>
<comment type="caution">
    <text evidence="1">The sequence shown here is derived from an EMBL/GenBank/DDBJ whole genome shotgun (WGS) entry which is preliminary data.</text>
</comment>
<reference evidence="1 2" key="1">
    <citation type="journal article" date="2019" name="Int. J. Syst. Evol. Microbiol.">
        <title>The Global Catalogue of Microorganisms (GCM) 10K type strain sequencing project: providing services to taxonomists for standard genome sequencing and annotation.</title>
        <authorList>
            <consortium name="The Broad Institute Genomics Platform"/>
            <consortium name="The Broad Institute Genome Sequencing Center for Infectious Disease"/>
            <person name="Wu L."/>
            <person name="Ma J."/>
        </authorList>
    </citation>
    <scope>NUCLEOTIDE SEQUENCE [LARGE SCALE GENOMIC DNA]</scope>
    <source>
        <strain evidence="1 2">JCM 13250</strain>
    </source>
</reference>
<protein>
    <submittedName>
        <fullName evidence="1">Uncharacterized protein</fullName>
    </submittedName>
</protein>
<gene>
    <name evidence="1" type="ORF">GCM10009682_61250</name>
</gene>
<sequence length="52" mass="5493">MAGGTAPELAETLANYLPSVFAWRFDDRAVCIGLGQWDRELPVCLVAGAGAL</sequence>
<dbReference type="Proteomes" id="UP001500218">
    <property type="component" value="Unassembled WGS sequence"/>
</dbReference>
<evidence type="ECO:0000313" key="2">
    <source>
        <dbReference type="Proteomes" id="UP001500218"/>
    </source>
</evidence>
<organism evidence="1 2">
    <name type="scientific">Luedemannella flava</name>
    <dbReference type="NCBI Taxonomy" id="349316"/>
    <lineage>
        <taxon>Bacteria</taxon>
        <taxon>Bacillati</taxon>
        <taxon>Actinomycetota</taxon>
        <taxon>Actinomycetes</taxon>
        <taxon>Micromonosporales</taxon>
        <taxon>Micromonosporaceae</taxon>
        <taxon>Luedemannella</taxon>
    </lineage>
</organism>